<evidence type="ECO:0000256" key="8">
    <source>
        <dbReference type="ARBA" id="ARBA00048733"/>
    </source>
</evidence>
<evidence type="ECO:0000256" key="3">
    <source>
        <dbReference type="ARBA" id="ARBA00022596"/>
    </source>
</evidence>
<dbReference type="AlphaFoldDB" id="A0A179D4H5"/>
<dbReference type="EC" id="1.2.7.4" evidence="9"/>
<feature type="binding site" evidence="10">
    <location>
        <position position="341"/>
    </location>
    <ligand>
        <name>[Ni-4Fe-4S] cluster</name>
        <dbReference type="ChEBI" id="CHEBI:47739"/>
    </ligand>
</feature>
<feature type="binding site" evidence="10">
    <location>
        <position position="46"/>
    </location>
    <ligand>
        <name>[4Fe-4S] cluster</name>
        <dbReference type="ChEBI" id="CHEBI:49883"/>
        <label>1</label>
        <note>ligand shared between dimeric partners</note>
    </ligand>
</feature>
<dbReference type="SUPFAM" id="SSF56821">
    <property type="entry name" value="Prismane protein-like"/>
    <property type="match status" value="1"/>
</dbReference>
<feature type="binding site" evidence="10">
    <location>
        <position position="54"/>
    </location>
    <ligand>
        <name>[4Fe-4S] cluster</name>
        <dbReference type="ChEBI" id="CHEBI:49883"/>
        <label>1</label>
        <note>ligand shared between dimeric partners</note>
    </ligand>
</feature>
<proteinExistence type="predicted"/>
<evidence type="ECO:0000256" key="5">
    <source>
        <dbReference type="ARBA" id="ARBA00023002"/>
    </source>
</evidence>
<evidence type="ECO:0000256" key="2">
    <source>
        <dbReference type="ARBA" id="ARBA00022485"/>
    </source>
</evidence>
<dbReference type="Gene3D" id="3.40.50.2030">
    <property type="match status" value="2"/>
</dbReference>
<keyword evidence="4 9" id="KW-0479">Metal-binding</keyword>
<dbReference type="GO" id="GO:0051539">
    <property type="term" value="F:4 iron, 4 sulfur cluster binding"/>
    <property type="evidence" value="ECO:0007669"/>
    <property type="project" value="UniProtKB-UniRule"/>
</dbReference>
<feature type="binding site" evidence="10">
    <location>
        <position position="303"/>
    </location>
    <ligand>
        <name>[Ni-4Fe-4S] cluster</name>
        <dbReference type="ChEBI" id="CHEBI:47739"/>
    </ligand>
</feature>
<dbReference type="EMBL" id="LWLG01000005">
    <property type="protein sequence ID" value="OAQ20873.1"/>
    <property type="molecule type" value="Genomic_DNA"/>
</dbReference>
<feature type="binding site" evidence="10">
    <location>
        <position position="58"/>
    </location>
    <ligand>
        <name>[4Fe-4S] cluster</name>
        <dbReference type="ChEBI" id="CHEBI:49883"/>
        <label>2</label>
    </ligand>
</feature>
<feature type="binding site" evidence="10">
    <location>
        <position position="523"/>
    </location>
    <ligand>
        <name>[Ni-4Fe-4S] cluster</name>
        <dbReference type="ChEBI" id="CHEBI:47739"/>
    </ligand>
</feature>
<dbReference type="PANTHER" id="PTHR30109:SF4">
    <property type="entry name" value="CARBON MONOXIDE DEHYDROGENASE"/>
    <property type="match status" value="1"/>
</dbReference>
<dbReference type="NCBIfam" id="TIGR01702">
    <property type="entry name" value="CO_DH_cata"/>
    <property type="match status" value="1"/>
</dbReference>
<dbReference type="InterPro" id="IPR011254">
    <property type="entry name" value="Prismane-like_sf"/>
</dbReference>
<dbReference type="InterPro" id="IPR016099">
    <property type="entry name" value="Prismane-like_a/b-sand"/>
</dbReference>
<sequence>MDPRARMKGKRTPKVQNKTAQVIYESLGEEILTAPARVERRGTTPCLFGKGGTCCRVCNMGPCQVVEGVEELKGVCGASAATVVARNFGRMVASGGSAHSDHGRQVAIDFYETVHGETPFEVKDKRKLRVVAQALGVDPNQEEPELLKQIAEVALRVFNQQEGEIPFIRRAPEKRQALWRELGVVPRGVDREVVELLHRTTIGVDQDYRNILMACARTALADGWGGSMIATELQDLLFGNPGPIKAKVNIGLSVIREDMVNVAVHGHEPVLAEALAMAASDPEIVEEAKKVGAKGVNLAGICCTGNEILMRRGIPVAGSFLQQEAAIATGALEAVVVDVQCIMQNVVEIAKHFHTAVITTNPRAKMEGGIHLEFDARKALDCAKAILREAIARFPKRDKSKVNIPDHTVDVVVGFSHETILYMLGGRFRASYKPLNENIINGKILGVAAIVGCDNYRVTEEIQVELAKELIANNVLVLTTGCAATGLGRAGLLRPEAAELAGDSLREVLEAVGCPPVLHMGSCVDNSRILVAASEMVHTGGLGEDVNELPVVGCAPQWMSEKAITIGQYFVASGATVVFGPDFPTLQSQVATDFLFHEMEKIFGAAWRVARTAEEFASIMIDHIKNKRKALGIDKPKPRVLFDMAMRRALESPKVTSPFHGLGCFGPLSLKVNPEEEKAA</sequence>
<gene>
    <name evidence="11" type="ORF">TDIS_0999</name>
</gene>
<dbReference type="STRING" id="999894.TDIS_0999"/>
<comment type="cofactor">
    <cofactor evidence="1">
        <name>[4Fe-4S] cluster</name>
        <dbReference type="ChEBI" id="CHEBI:49883"/>
    </cofactor>
</comment>
<organism evidence="11 12">
    <name type="scientific">Thermosulfurimonas dismutans</name>
    <dbReference type="NCBI Taxonomy" id="999894"/>
    <lineage>
        <taxon>Bacteria</taxon>
        <taxon>Pseudomonadati</taxon>
        <taxon>Thermodesulfobacteriota</taxon>
        <taxon>Thermodesulfobacteria</taxon>
        <taxon>Thermodesulfobacteriales</taxon>
        <taxon>Thermodesulfobacteriaceae</taxon>
        <taxon>Thermosulfurimonas</taxon>
    </lineage>
</organism>
<evidence type="ECO:0000256" key="9">
    <source>
        <dbReference type="PIRNR" id="PIRNR005023"/>
    </source>
</evidence>
<evidence type="ECO:0000313" key="12">
    <source>
        <dbReference type="Proteomes" id="UP000078390"/>
    </source>
</evidence>
<dbReference type="PATRIC" id="fig|999894.6.peg.990"/>
<feature type="binding site" evidence="10">
    <location>
        <position position="267"/>
    </location>
    <ligand>
        <name>[Ni-4Fe-4S] cluster</name>
        <dbReference type="ChEBI" id="CHEBI:47739"/>
    </ligand>
</feature>
<dbReference type="RefSeq" id="WP_068669939.1">
    <property type="nucleotide sequence ID" value="NZ_LWLG01000005.1"/>
</dbReference>
<dbReference type="GO" id="GO:0042542">
    <property type="term" value="P:response to hydrogen peroxide"/>
    <property type="evidence" value="ECO:0007669"/>
    <property type="project" value="TreeGrafter"/>
</dbReference>
<feature type="binding site" evidence="10">
    <location>
        <position position="55"/>
    </location>
    <ligand>
        <name>[4Fe-4S] cluster</name>
        <dbReference type="ChEBI" id="CHEBI:49883"/>
        <label>2</label>
    </ligand>
</feature>
<feature type="binding site" evidence="10">
    <location>
        <position position="63"/>
    </location>
    <ligand>
        <name>[4Fe-4S] cluster</name>
        <dbReference type="ChEBI" id="CHEBI:49883"/>
        <label>2</label>
    </ligand>
</feature>
<dbReference type="InterPro" id="IPR010047">
    <property type="entry name" value="CODH"/>
</dbReference>
<evidence type="ECO:0000256" key="10">
    <source>
        <dbReference type="PIRSR" id="PIRSR005023-1"/>
    </source>
</evidence>
<accession>A0A179D4H5</accession>
<reference evidence="11 12" key="1">
    <citation type="submission" date="2016-04" db="EMBL/GenBank/DDBJ databases">
        <title>Genome analysis of Thermosulfurimonas dismutans, the first thermophilic sulfur-disproportionating bacterium of the phylum Thermodesulfobacteria.</title>
        <authorList>
            <person name="Mardanov A.V."/>
            <person name="Beletsky A.V."/>
            <person name="Kadnikov V.V."/>
            <person name="Slobodkin A.I."/>
            <person name="Ravin N.V."/>
        </authorList>
    </citation>
    <scope>NUCLEOTIDE SEQUENCE [LARGE SCALE GENOMIC DNA]</scope>
    <source>
        <strain evidence="11 12">S95</strain>
    </source>
</reference>
<feature type="binding site" evidence="10">
    <location>
        <position position="76"/>
    </location>
    <ligand>
        <name>[4Fe-4S] cluster</name>
        <dbReference type="ChEBI" id="CHEBI:49883"/>
        <label>2</label>
    </ligand>
</feature>
<dbReference type="Pfam" id="PF03063">
    <property type="entry name" value="Prismane"/>
    <property type="match status" value="1"/>
</dbReference>
<protein>
    <recommendedName>
        <fullName evidence="9">Carbon monoxide dehydrogenase</fullName>
        <ecNumber evidence="9">1.2.7.4</ecNumber>
    </recommendedName>
</protein>
<keyword evidence="2 9" id="KW-0004">4Fe-4S</keyword>
<keyword evidence="6 9" id="KW-0408">Iron</keyword>
<dbReference type="InterPro" id="IPR004137">
    <property type="entry name" value="HCP/CODH"/>
</dbReference>
<evidence type="ECO:0000256" key="6">
    <source>
        <dbReference type="ARBA" id="ARBA00023004"/>
    </source>
</evidence>
<dbReference type="GO" id="GO:0050418">
    <property type="term" value="F:hydroxylamine reductase activity"/>
    <property type="evidence" value="ECO:0007669"/>
    <property type="project" value="TreeGrafter"/>
</dbReference>
<dbReference type="Gene3D" id="1.20.1270.30">
    <property type="match status" value="1"/>
</dbReference>
<dbReference type="GO" id="GO:0004601">
    <property type="term" value="F:peroxidase activity"/>
    <property type="evidence" value="ECO:0007669"/>
    <property type="project" value="TreeGrafter"/>
</dbReference>
<dbReference type="GO" id="GO:0016151">
    <property type="term" value="F:nickel cation binding"/>
    <property type="evidence" value="ECO:0007669"/>
    <property type="project" value="InterPro"/>
</dbReference>
<dbReference type="PANTHER" id="PTHR30109">
    <property type="entry name" value="HYDROXYLAMINE REDUCTASE"/>
    <property type="match status" value="1"/>
</dbReference>
<evidence type="ECO:0000256" key="1">
    <source>
        <dbReference type="ARBA" id="ARBA00001966"/>
    </source>
</evidence>
<dbReference type="Proteomes" id="UP000078390">
    <property type="component" value="Unassembled WGS sequence"/>
</dbReference>
<dbReference type="InterPro" id="IPR016101">
    <property type="entry name" value="CO_DH_a-bundle"/>
</dbReference>
<evidence type="ECO:0000256" key="4">
    <source>
        <dbReference type="ARBA" id="ARBA00022723"/>
    </source>
</evidence>
<keyword evidence="12" id="KW-1185">Reference proteome</keyword>
<feature type="binding site" evidence="10">
    <location>
        <position position="453"/>
    </location>
    <ligand>
        <name>[Ni-4Fe-4S] cluster</name>
        <dbReference type="ChEBI" id="CHEBI:47739"/>
    </ligand>
</feature>
<evidence type="ECO:0000256" key="7">
    <source>
        <dbReference type="ARBA" id="ARBA00023014"/>
    </source>
</evidence>
<dbReference type="GO" id="GO:0043885">
    <property type="term" value="F:anaerobic carbon-monoxide dehydrogenase activity"/>
    <property type="evidence" value="ECO:0007669"/>
    <property type="project" value="UniProtKB-UniRule"/>
</dbReference>
<name>A0A179D4H5_9BACT</name>
<dbReference type="GO" id="GO:0006091">
    <property type="term" value="P:generation of precursor metabolites and energy"/>
    <property type="evidence" value="ECO:0007669"/>
    <property type="project" value="InterPro"/>
</dbReference>
<comment type="caution">
    <text evidence="11">The sequence shown here is derived from an EMBL/GenBank/DDBJ whole genome shotgun (WGS) entry which is preliminary data.</text>
</comment>
<keyword evidence="3 10" id="KW-0533">Nickel</keyword>
<keyword evidence="7 9" id="KW-0411">Iron-sulfur</keyword>
<comment type="catalytic activity">
    <reaction evidence="8 9">
        <text>CO + 2 oxidized [2Fe-2S]-[ferredoxin] + H2O = 2 reduced [2Fe-2S]-[ferredoxin] + CO2 + 2 H(+)</text>
        <dbReference type="Rhea" id="RHEA:21040"/>
        <dbReference type="Rhea" id="RHEA-COMP:10000"/>
        <dbReference type="Rhea" id="RHEA-COMP:10001"/>
        <dbReference type="ChEBI" id="CHEBI:15377"/>
        <dbReference type="ChEBI" id="CHEBI:15378"/>
        <dbReference type="ChEBI" id="CHEBI:16526"/>
        <dbReference type="ChEBI" id="CHEBI:17245"/>
        <dbReference type="ChEBI" id="CHEBI:33737"/>
        <dbReference type="ChEBI" id="CHEBI:33738"/>
        <dbReference type="EC" id="1.2.7.4"/>
    </reaction>
</comment>
<keyword evidence="5 9" id="KW-0560">Oxidoreductase</keyword>
<evidence type="ECO:0000313" key="11">
    <source>
        <dbReference type="EMBL" id="OAQ20873.1"/>
    </source>
</evidence>
<feature type="binding site" evidence="10">
    <location>
        <position position="482"/>
    </location>
    <ligand>
        <name>[Ni-4Fe-4S] cluster</name>
        <dbReference type="ChEBI" id="CHEBI:47739"/>
    </ligand>
</feature>
<dbReference type="PIRSF" id="PIRSF005023">
    <property type="entry name" value="CODH"/>
    <property type="match status" value="1"/>
</dbReference>